<evidence type="ECO:0000256" key="3">
    <source>
        <dbReference type="ARBA" id="ARBA00022840"/>
    </source>
</evidence>
<dbReference type="PANTHER" id="PTHR10695">
    <property type="entry name" value="DEPHOSPHO-COA KINASE-RELATED"/>
    <property type="match status" value="1"/>
</dbReference>
<dbReference type="CDD" id="cd02022">
    <property type="entry name" value="DPCK"/>
    <property type="match status" value="1"/>
</dbReference>
<evidence type="ECO:0000256" key="1">
    <source>
        <dbReference type="ARBA" id="ARBA00009018"/>
    </source>
</evidence>
<evidence type="ECO:0000313" key="8">
    <source>
        <dbReference type="Proteomes" id="UP001528672"/>
    </source>
</evidence>
<dbReference type="Gene3D" id="3.40.50.300">
    <property type="entry name" value="P-loop containing nucleotide triphosphate hydrolases"/>
    <property type="match status" value="1"/>
</dbReference>
<comment type="function">
    <text evidence="5">Catalyzes the phosphorylation of the 3'-hydroxyl group of dephosphocoenzyme A to form coenzyme A.</text>
</comment>
<gene>
    <name evidence="5 7" type="primary">coaE</name>
    <name evidence="7" type="ORF">PSQ39_16955</name>
</gene>
<dbReference type="EMBL" id="JAQSIO010000007">
    <property type="protein sequence ID" value="MDD0816332.1"/>
    <property type="molecule type" value="Genomic_DNA"/>
</dbReference>
<keyword evidence="5 7" id="KW-0418">Kinase</keyword>
<comment type="caution">
    <text evidence="7">The sequence shown here is derived from an EMBL/GenBank/DDBJ whole genome shotgun (WGS) entry which is preliminary data.</text>
</comment>
<dbReference type="HAMAP" id="MF_00376">
    <property type="entry name" value="Dephospho_CoA_kinase"/>
    <property type="match status" value="1"/>
</dbReference>
<comment type="pathway">
    <text evidence="5">Cofactor biosynthesis; coenzyme A biosynthesis; CoA from (R)-pantothenate: step 5/5.</text>
</comment>
<comment type="similarity">
    <text evidence="1 5">Belongs to the CoaE family.</text>
</comment>
<name>A0ABT5MKB8_9BURK</name>
<dbReference type="InterPro" id="IPR001977">
    <property type="entry name" value="Depp_CoAkinase"/>
</dbReference>
<evidence type="ECO:0000256" key="5">
    <source>
        <dbReference type="HAMAP-Rule" id="MF_00376"/>
    </source>
</evidence>
<sequence>MPQHPAFTQIGLTGGIGSGKSTVAACWAALGAAWIDADAVSRSLTAVGGAALPAIAQAFGPQMLTAEGALDRDAMRAQVFQHPEARTQLEAIVHPLVGQAMQAAVQTARDQGHAVAVLDIPLLVESRRWPAALDVVVVVDCLPETQVQRVMQRSGLDETAVRAIMAAQASRPQRLAAADAVIFNDGCSLDELRLQVADLASHFGL</sequence>
<keyword evidence="4 5" id="KW-0173">Coenzyme A biosynthesis</keyword>
<protein>
    <recommendedName>
        <fullName evidence="5 6">Dephospho-CoA kinase</fullName>
        <ecNumber evidence="5 6">2.7.1.24</ecNumber>
    </recommendedName>
    <alternativeName>
        <fullName evidence="5">Dephosphocoenzyme A kinase</fullName>
    </alternativeName>
</protein>
<proteinExistence type="inferred from homology"/>
<dbReference type="EC" id="2.7.1.24" evidence="5 6"/>
<organism evidence="7 8">
    <name type="scientific">Curvibacter microcysteis</name>
    <dbReference type="NCBI Taxonomy" id="3026419"/>
    <lineage>
        <taxon>Bacteria</taxon>
        <taxon>Pseudomonadati</taxon>
        <taxon>Pseudomonadota</taxon>
        <taxon>Betaproteobacteria</taxon>
        <taxon>Burkholderiales</taxon>
        <taxon>Comamonadaceae</taxon>
        <taxon>Curvibacter</taxon>
    </lineage>
</organism>
<dbReference type="Proteomes" id="UP001528672">
    <property type="component" value="Unassembled WGS sequence"/>
</dbReference>
<keyword evidence="8" id="KW-1185">Reference proteome</keyword>
<keyword evidence="2 5" id="KW-0547">Nucleotide-binding</keyword>
<evidence type="ECO:0000313" key="7">
    <source>
        <dbReference type="EMBL" id="MDD0816332.1"/>
    </source>
</evidence>
<keyword evidence="3 5" id="KW-0067">ATP-binding</keyword>
<dbReference type="NCBIfam" id="TIGR00152">
    <property type="entry name" value="dephospho-CoA kinase"/>
    <property type="match status" value="1"/>
</dbReference>
<dbReference type="PROSITE" id="PS51219">
    <property type="entry name" value="DPCK"/>
    <property type="match status" value="1"/>
</dbReference>
<dbReference type="GO" id="GO:0004140">
    <property type="term" value="F:dephospho-CoA kinase activity"/>
    <property type="evidence" value="ECO:0007669"/>
    <property type="project" value="UniProtKB-EC"/>
</dbReference>
<dbReference type="PANTHER" id="PTHR10695:SF46">
    <property type="entry name" value="BIFUNCTIONAL COENZYME A SYNTHASE-RELATED"/>
    <property type="match status" value="1"/>
</dbReference>
<comment type="subcellular location">
    <subcellularLocation>
        <location evidence="5">Cytoplasm</location>
    </subcellularLocation>
</comment>
<feature type="binding site" evidence="5">
    <location>
        <begin position="17"/>
        <end position="22"/>
    </location>
    <ligand>
        <name>ATP</name>
        <dbReference type="ChEBI" id="CHEBI:30616"/>
    </ligand>
</feature>
<dbReference type="SUPFAM" id="SSF52540">
    <property type="entry name" value="P-loop containing nucleoside triphosphate hydrolases"/>
    <property type="match status" value="1"/>
</dbReference>
<dbReference type="Pfam" id="PF01121">
    <property type="entry name" value="CoaE"/>
    <property type="match status" value="1"/>
</dbReference>
<evidence type="ECO:0000256" key="4">
    <source>
        <dbReference type="ARBA" id="ARBA00022993"/>
    </source>
</evidence>
<comment type="catalytic activity">
    <reaction evidence="5">
        <text>3'-dephospho-CoA + ATP = ADP + CoA + H(+)</text>
        <dbReference type="Rhea" id="RHEA:18245"/>
        <dbReference type="ChEBI" id="CHEBI:15378"/>
        <dbReference type="ChEBI" id="CHEBI:30616"/>
        <dbReference type="ChEBI" id="CHEBI:57287"/>
        <dbReference type="ChEBI" id="CHEBI:57328"/>
        <dbReference type="ChEBI" id="CHEBI:456216"/>
        <dbReference type="EC" id="2.7.1.24"/>
    </reaction>
</comment>
<reference evidence="7 8" key="1">
    <citation type="submission" date="2023-02" db="EMBL/GenBank/DDBJ databases">
        <title>Bacterial whole genome sequence for Curvibacter sp. HBC28.</title>
        <authorList>
            <person name="Le V."/>
            <person name="Ko S.-R."/>
            <person name="Ahn C.-Y."/>
            <person name="Oh H.-M."/>
        </authorList>
    </citation>
    <scope>NUCLEOTIDE SEQUENCE [LARGE SCALE GENOMIC DNA]</scope>
    <source>
        <strain evidence="7 8">HBC28</strain>
    </source>
</reference>
<keyword evidence="5 7" id="KW-0808">Transferase</keyword>
<dbReference type="InterPro" id="IPR027417">
    <property type="entry name" value="P-loop_NTPase"/>
</dbReference>
<keyword evidence="5" id="KW-0963">Cytoplasm</keyword>
<dbReference type="RefSeq" id="WP_273928032.1">
    <property type="nucleotide sequence ID" value="NZ_JAQSIO010000007.1"/>
</dbReference>
<evidence type="ECO:0000256" key="2">
    <source>
        <dbReference type="ARBA" id="ARBA00022741"/>
    </source>
</evidence>
<accession>A0ABT5MKB8</accession>
<evidence type="ECO:0000256" key="6">
    <source>
        <dbReference type="NCBIfam" id="TIGR00152"/>
    </source>
</evidence>